<evidence type="ECO:0000259" key="4">
    <source>
        <dbReference type="PROSITE" id="PS50071"/>
    </source>
</evidence>
<dbReference type="InterPro" id="IPR001356">
    <property type="entry name" value="HD"/>
</dbReference>
<accession>A0AAD2HT59</accession>
<feature type="compositionally biased region" description="Low complexity" evidence="3">
    <location>
        <begin position="103"/>
        <end position="113"/>
    </location>
</feature>
<keyword evidence="1 2" id="KW-0238">DNA-binding</keyword>
<comment type="caution">
    <text evidence="5">The sequence shown here is derived from an EMBL/GenBank/DDBJ whole genome shotgun (WGS) entry which is preliminary data.</text>
</comment>
<gene>
    <name evidence="5" type="ORF">MYCIT1_LOCUS31047</name>
</gene>
<evidence type="ECO:0000313" key="6">
    <source>
        <dbReference type="Proteomes" id="UP001295794"/>
    </source>
</evidence>
<keyword evidence="1 2" id="KW-0539">Nucleus</keyword>
<sequence>MSVALQDISIDAFLARMTEDQVLVLEQLFHTNPYPSQQERELLARYADTDDATISTWFQQRRHASVPKSRSKARSISNTKSRSRRPSSKSTSGIRSSTRRKSSSSSTVSPSKRPSLDQVASRSEIAVQGLPPPPRTPSRPRRDPSVPIWANMASSPIGPMSPVADDYVEFGRVQQTRKLEWACARRRLAEKEGLIADLPPLVLDEDHGGGETDLEEPITPPSSCGSHSPKSAMQDPDEDTMKAALALCRLMSG</sequence>
<feature type="compositionally biased region" description="Basic residues" evidence="3">
    <location>
        <begin position="60"/>
        <end position="73"/>
    </location>
</feature>
<organism evidence="5 6">
    <name type="scientific">Mycena citricolor</name>
    <dbReference type="NCBI Taxonomy" id="2018698"/>
    <lineage>
        <taxon>Eukaryota</taxon>
        <taxon>Fungi</taxon>
        <taxon>Dikarya</taxon>
        <taxon>Basidiomycota</taxon>
        <taxon>Agaricomycotina</taxon>
        <taxon>Agaricomycetes</taxon>
        <taxon>Agaricomycetidae</taxon>
        <taxon>Agaricales</taxon>
        <taxon>Marasmiineae</taxon>
        <taxon>Mycenaceae</taxon>
        <taxon>Mycena</taxon>
    </lineage>
</organism>
<comment type="subcellular location">
    <subcellularLocation>
        <location evidence="1 2">Nucleus</location>
    </subcellularLocation>
</comment>
<dbReference type="InterPro" id="IPR009057">
    <property type="entry name" value="Homeodomain-like_sf"/>
</dbReference>
<dbReference type="GO" id="GO:0005634">
    <property type="term" value="C:nucleus"/>
    <property type="evidence" value="ECO:0007669"/>
    <property type="project" value="UniProtKB-SubCell"/>
</dbReference>
<reference evidence="5" key="1">
    <citation type="submission" date="2023-11" db="EMBL/GenBank/DDBJ databases">
        <authorList>
            <person name="De Vega J J."/>
            <person name="De Vega J J."/>
        </authorList>
    </citation>
    <scope>NUCLEOTIDE SEQUENCE</scope>
</reference>
<dbReference type="GO" id="GO:0003677">
    <property type="term" value="F:DNA binding"/>
    <property type="evidence" value="ECO:0007669"/>
    <property type="project" value="UniProtKB-UniRule"/>
</dbReference>
<dbReference type="Proteomes" id="UP001295794">
    <property type="component" value="Unassembled WGS sequence"/>
</dbReference>
<feature type="region of interest" description="Disordered" evidence="3">
    <location>
        <begin position="201"/>
        <end position="240"/>
    </location>
</feature>
<evidence type="ECO:0000313" key="5">
    <source>
        <dbReference type="EMBL" id="CAK5280550.1"/>
    </source>
</evidence>
<feature type="domain" description="Homeobox" evidence="4">
    <location>
        <begin position="16"/>
        <end position="68"/>
    </location>
</feature>
<dbReference type="AlphaFoldDB" id="A0AAD2HT59"/>
<feature type="compositionally biased region" description="Polar residues" evidence="3">
    <location>
        <begin position="221"/>
        <end position="231"/>
    </location>
</feature>
<keyword evidence="1 2" id="KW-0371">Homeobox</keyword>
<name>A0AAD2HT59_9AGAR</name>
<dbReference type="SMART" id="SM00389">
    <property type="entry name" value="HOX"/>
    <property type="match status" value="1"/>
</dbReference>
<dbReference type="Pfam" id="PF00046">
    <property type="entry name" value="Homeodomain"/>
    <property type="match status" value="1"/>
</dbReference>
<feature type="region of interest" description="Disordered" evidence="3">
    <location>
        <begin position="58"/>
        <end position="153"/>
    </location>
</feature>
<dbReference type="CDD" id="cd00086">
    <property type="entry name" value="homeodomain"/>
    <property type="match status" value="1"/>
</dbReference>
<proteinExistence type="predicted"/>
<evidence type="ECO:0000256" key="3">
    <source>
        <dbReference type="SAM" id="MobiDB-lite"/>
    </source>
</evidence>
<keyword evidence="6" id="KW-1185">Reference proteome</keyword>
<evidence type="ECO:0000256" key="1">
    <source>
        <dbReference type="PROSITE-ProRule" id="PRU00108"/>
    </source>
</evidence>
<dbReference type="PROSITE" id="PS50071">
    <property type="entry name" value="HOMEOBOX_2"/>
    <property type="match status" value="1"/>
</dbReference>
<evidence type="ECO:0000256" key="2">
    <source>
        <dbReference type="RuleBase" id="RU000682"/>
    </source>
</evidence>
<protein>
    <recommendedName>
        <fullName evidence="4">Homeobox domain-containing protein</fullName>
    </recommendedName>
</protein>
<dbReference type="Gene3D" id="1.10.10.60">
    <property type="entry name" value="Homeodomain-like"/>
    <property type="match status" value="1"/>
</dbReference>
<dbReference type="SUPFAM" id="SSF46689">
    <property type="entry name" value="Homeodomain-like"/>
    <property type="match status" value="1"/>
</dbReference>
<feature type="DNA-binding region" description="Homeobox" evidence="1">
    <location>
        <begin position="18"/>
        <end position="69"/>
    </location>
</feature>
<dbReference type="EMBL" id="CAVNYO010000440">
    <property type="protein sequence ID" value="CAK5280550.1"/>
    <property type="molecule type" value="Genomic_DNA"/>
</dbReference>